<organism evidence="1 2">
    <name type="scientific">Couchioplanes caeruleus</name>
    <dbReference type="NCBI Taxonomy" id="56438"/>
    <lineage>
        <taxon>Bacteria</taxon>
        <taxon>Bacillati</taxon>
        <taxon>Actinomycetota</taxon>
        <taxon>Actinomycetes</taxon>
        <taxon>Micromonosporales</taxon>
        <taxon>Micromonosporaceae</taxon>
        <taxon>Couchioplanes</taxon>
    </lineage>
</organism>
<dbReference type="Proteomes" id="UP000271683">
    <property type="component" value="Unassembled WGS sequence"/>
</dbReference>
<dbReference type="AlphaFoldDB" id="A0A3N1GTC0"/>
<reference evidence="1 2" key="1">
    <citation type="submission" date="2018-11" db="EMBL/GenBank/DDBJ databases">
        <title>Sequencing the genomes of 1000 actinobacteria strains.</title>
        <authorList>
            <person name="Klenk H.-P."/>
        </authorList>
    </citation>
    <scope>NUCLEOTIDE SEQUENCE [LARGE SCALE GENOMIC DNA]</scope>
    <source>
        <strain evidence="1 2">DSM 43634</strain>
    </source>
</reference>
<dbReference type="EMBL" id="RJKL01000001">
    <property type="protein sequence ID" value="ROP33525.1"/>
    <property type="molecule type" value="Genomic_DNA"/>
</dbReference>
<accession>A0A3N1GTC0</accession>
<evidence type="ECO:0008006" key="3">
    <source>
        <dbReference type="Google" id="ProtNLM"/>
    </source>
</evidence>
<name>A0A3N1GTC0_9ACTN</name>
<comment type="caution">
    <text evidence="1">The sequence shown here is derived from an EMBL/GenBank/DDBJ whole genome shotgun (WGS) entry which is preliminary data.</text>
</comment>
<protein>
    <recommendedName>
        <fullName evidence="3">Prevent-host-death protein</fullName>
    </recommendedName>
</protein>
<sequence length="251" mass="27006">MSGNHVVFLGDAMAIVVQGIIEVQKLLHQPPVIVGGVAVLSRLSNPYRATVDLDVVDRLHGDVPHLEILRSADGAEPAPPAAVLLPTPYGPVKVDVLEVRQIELDLPSTDPGDRLHASAHAWANDTATNMTLQVSRSNGEHLEVATLVAEPGPLVAMKIQAVMNRSTAKQGTDLLDTVRIMLDSATRPAALEQISTVDSSVANDIALHIDYWLVRRRAQALRLIKSVGGIDITSDDVDLISELILDACNRR</sequence>
<gene>
    <name evidence="1" type="ORF">EDD30_6513</name>
</gene>
<proteinExistence type="predicted"/>
<dbReference type="RefSeq" id="WP_211277919.1">
    <property type="nucleotide sequence ID" value="NZ_RJKL01000001.1"/>
</dbReference>
<evidence type="ECO:0000313" key="1">
    <source>
        <dbReference type="EMBL" id="ROP33525.1"/>
    </source>
</evidence>
<evidence type="ECO:0000313" key="2">
    <source>
        <dbReference type="Proteomes" id="UP000271683"/>
    </source>
</evidence>